<comment type="similarity">
    <text evidence="1">Belongs to the trimethylamine methyltransferase family.</text>
</comment>
<accession>A0ABZ2HD26</accession>
<keyword evidence="6" id="KW-1185">Reference proteome</keyword>
<protein>
    <submittedName>
        <fullName evidence="5">Trimethylamine methyltransferase family protein</fullName>
    </submittedName>
</protein>
<name>A0ABZ2HD26_9RHOB</name>
<dbReference type="InterPro" id="IPR010426">
    <property type="entry name" value="MTTB_MeTrfase"/>
</dbReference>
<dbReference type="InterPro" id="IPR038601">
    <property type="entry name" value="MttB-like_sf"/>
</dbReference>
<dbReference type="GO" id="GO:0008168">
    <property type="term" value="F:methyltransferase activity"/>
    <property type="evidence" value="ECO:0007669"/>
    <property type="project" value="UniProtKB-KW"/>
</dbReference>
<keyword evidence="3" id="KW-0808">Transferase</keyword>
<gene>
    <name evidence="5" type="ORF">RZ517_13115</name>
</gene>
<organism evidence="5 6">
    <name type="scientific">Roseovarius phycicola</name>
    <dbReference type="NCBI Taxonomy" id="3080976"/>
    <lineage>
        <taxon>Bacteria</taxon>
        <taxon>Pseudomonadati</taxon>
        <taxon>Pseudomonadota</taxon>
        <taxon>Alphaproteobacteria</taxon>
        <taxon>Rhodobacterales</taxon>
        <taxon>Roseobacteraceae</taxon>
        <taxon>Roseovarius</taxon>
    </lineage>
</organism>
<dbReference type="RefSeq" id="WP_338548640.1">
    <property type="nucleotide sequence ID" value="NZ_CP146069.1"/>
</dbReference>
<evidence type="ECO:0000256" key="4">
    <source>
        <dbReference type="SAM" id="MobiDB-lite"/>
    </source>
</evidence>
<dbReference type="Gene3D" id="3.20.20.480">
    <property type="entry name" value="Trimethylamine methyltransferase-like"/>
    <property type="match status" value="1"/>
</dbReference>
<evidence type="ECO:0000313" key="5">
    <source>
        <dbReference type="EMBL" id="WWR45725.1"/>
    </source>
</evidence>
<sequence length="510" mass="54288">MPNEARKPSRRSGRRERLAKAAAPPAINPAPPGQVGGQYKPLMDTDLQQIFDTALRLLEELGIGEVPDRLAALFLANGAHELSGDRISLPPDLIKSAISSAAKTFTFQGRDPARSITVGGQAVHFGTGGAAVQTLDLETGLYRPSTLSDLHDFTRLQDTLTNVSWFTRCCIATDVEDPYDLDVNTAYALIRNTTKPVATAFTLPEHVAPIVEMFDIASGGDGAFAERPWLKAHISPVISPMRYGEDAVDVTFECLAHNIPVSLITAAQAGATAPATLAGFLAQSLAETLASLAMVHVIKPGHPMVFSNWPLVIDLRTGAFAGGGGEIAVLNAASAQLSNWLGLPSGVACSMSDAKAIDAQYGAEKGLTSLAAALAGGNLIYESSGMTASLLGVSFEAFILDNEMHAATYRALRGVEVSEANLGFDAICDAVLGEGHFLGGAQTFEAMERDYVYPELADRDMPRSWQEKGAPDAWSVARAKAREVLQTHQPNYLTPEQDAAIRARFKILSD</sequence>
<reference evidence="5 6" key="1">
    <citation type="submission" date="2023-10" db="EMBL/GenBank/DDBJ databases">
        <title>Roseovarius strain S88 nov., isolated from a marine algae.</title>
        <authorList>
            <person name="Lee M.W."/>
            <person name="Lee J.K."/>
            <person name="Kim J.M."/>
            <person name="Choi D.G."/>
            <person name="Baek J.H."/>
            <person name="Bayburt H."/>
            <person name="Jung J.J."/>
            <person name="Han D.M."/>
            <person name="Jeon C.O."/>
        </authorList>
    </citation>
    <scope>NUCLEOTIDE SEQUENCE [LARGE SCALE GENOMIC DNA]</scope>
    <source>
        <strain evidence="5 6">S88</strain>
    </source>
</reference>
<evidence type="ECO:0000256" key="3">
    <source>
        <dbReference type="ARBA" id="ARBA00022679"/>
    </source>
</evidence>
<proteinExistence type="inferred from homology"/>
<feature type="region of interest" description="Disordered" evidence="4">
    <location>
        <begin position="1"/>
        <end position="36"/>
    </location>
</feature>
<keyword evidence="2 5" id="KW-0489">Methyltransferase</keyword>
<evidence type="ECO:0000256" key="2">
    <source>
        <dbReference type="ARBA" id="ARBA00022603"/>
    </source>
</evidence>
<dbReference type="Proteomes" id="UP001364156">
    <property type="component" value="Chromosome"/>
</dbReference>
<evidence type="ECO:0000313" key="6">
    <source>
        <dbReference type="Proteomes" id="UP001364156"/>
    </source>
</evidence>
<dbReference type="GO" id="GO:0032259">
    <property type="term" value="P:methylation"/>
    <property type="evidence" value="ECO:0007669"/>
    <property type="project" value="UniProtKB-KW"/>
</dbReference>
<evidence type="ECO:0000256" key="1">
    <source>
        <dbReference type="ARBA" id="ARBA00007137"/>
    </source>
</evidence>
<dbReference type="Pfam" id="PF06253">
    <property type="entry name" value="MTTB"/>
    <property type="match status" value="1"/>
</dbReference>
<dbReference type="EMBL" id="CP146069">
    <property type="protein sequence ID" value="WWR45725.1"/>
    <property type="molecule type" value="Genomic_DNA"/>
</dbReference>